<evidence type="ECO:0000256" key="3">
    <source>
        <dbReference type="ARBA" id="ARBA00023125"/>
    </source>
</evidence>
<sequence length="474" mass="50391">MRRRGTGCCASWRTPLHREGQGIVLVENWFTSRRRSRLHCDVPGRTGAAGPRHQGVSKATNGVTREDAVGDPRSGNPICDIGKVCHNTWMTSGDDTARRRCRHRIVTPSRPSWQPPPPRTRTGTQEDRMPRVEQTDWLETFVAVIDHGSFSGAARALHRAQSRVSTHVASLEKALGGTLVDRSHRPIGPTELGTAFLPHARAVLDALERGAEAVDAHTGTPRGRVVIGCHPSVSAGFLPTVLAAVHAEHPFVRVELTEHTTPDLVSGIGAGRFHIAIHSLAADPPSDDLQSVHLWTERFVAVVPPDHPILRAMPDRPDEGLHGGEQPGTAPQADMAQEGLPPRVLAEHPVIAIAQPGAAADPDAGGALSAWGLEIPLAWQSEQPQSVVNLARAGLGVGVLNGLAAAVSDTCGMVVVPVGTVAEGRLVAATRDRRAATSPSVDVVYRTILATPPPQGMQPARGDLPTRLAPDGRP</sequence>
<dbReference type="PROSITE" id="PS50931">
    <property type="entry name" value="HTH_LYSR"/>
    <property type="match status" value="1"/>
</dbReference>
<accession>A0A2A3YFW4</accession>
<evidence type="ECO:0000313" key="8">
    <source>
        <dbReference type="Proteomes" id="UP000218598"/>
    </source>
</evidence>
<keyword evidence="4" id="KW-0804">Transcription</keyword>
<dbReference type="InterPro" id="IPR036388">
    <property type="entry name" value="WH-like_DNA-bd_sf"/>
</dbReference>
<comment type="similarity">
    <text evidence="1">Belongs to the LysR transcriptional regulatory family.</text>
</comment>
<feature type="compositionally biased region" description="Basic and acidic residues" evidence="5">
    <location>
        <begin position="313"/>
        <end position="322"/>
    </location>
</feature>
<dbReference type="PANTHER" id="PTHR30346">
    <property type="entry name" value="TRANSCRIPTIONAL DUAL REGULATOR HCAR-RELATED"/>
    <property type="match status" value="1"/>
</dbReference>
<keyword evidence="8" id="KW-1185">Reference proteome</keyword>
<evidence type="ECO:0000313" key="7">
    <source>
        <dbReference type="EMBL" id="PCC37985.1"/>
    </source>
</evidence>
<keyword evidence="3" id="KW-0238">DNA-binding</keyword>
<dbReference type="Gene3D" id="3.40.190.10">
    <property type="entry name" value="Periplasmic binding protein-like II"/>
    <property type="match status" value="2"/>
</dbReference>
<evidence type="ECO:0000256" key="4">
    <source>
        <dbReference type="ARBA" id="ARBA00023163"/>
    </source>
</evidence>
<feature type="domain" description="HTH lysR-type" evidence="6">
    <location>
        <begin position="133"/>
        <end position="190"/>
    </location>
</feature>
<evidence type="ECO:0000256" key="2">
    <source>
        <dbReference type="ARBA" id="ARBA00023015"/>
    </source>
</evidence>
<dbReference type="Pfam" id="PF03466">
    <property type="entry name" value="LysR_substrate"/>
    <property type="match status" value="2"/>
</dbReference>
<protein>
    <recommendedName>
        <fullName evidence="6">HTH lysR-type domain-containing protein</fullName>
    </recommendedName>
</protein>
<evidence type="ECO:0000256" key="5">
    <source>
        <dbReference type="SAM" id="MobiDB-lite"/>
    </source>
</evidence>
<dbReference type="EMBL" id="NRGR01000029">
    <property type="protein sequence ID" value="PCC37985.1"/>
    <property type="molecule type" value="Genomic_DNA"/>
</dbReference>
<dbReference type="GO" id="GO:0032993">
    <property type="term" value="C:protein-DNA complex"/>
    <property type="evidence" value="ECO:0007669"/>
    <property type="project" value="TreeGrafter"/>
</dbReference>
<dbReference type="Gene3D" id="1.10.10.10">
    <property type="entry name" value="Winged helix-like DNA-binding domain superfamily/Winged helix DNA-binding domain"/>
    <property type="match status" value="1"/>
</dbReference>
<gene>
    <name evidence="7" type="ORF">CIK66_16410</name>
</gene>
<dbReference type="Proteomes" id="UP000218598">
    <property type="component" value="Unassembled WGS sequence"/>
</dbReference>
<dbReference type="OrthoDB" id="3181812at2"/>
<reference evidence="7 8" key="1">
    <citation type="journal article" date="2017" name="Elife">
        <title>Extensive horizontal gene transfer in cheese-associated bacteria.</title>
        <authorList>
            <person name="Bonham K.S."/>
            <person name="Wolfe B.E."/>
            <person name="Dutton R.J."/>
        </authorList>
    </citation>
    <scope>NUCLEOTIDE SEQUENCE [LARGE SCALE GENOMIC DNA]</scope>
    <source>
        <strain evidence="7 8">341_9</strain>
    </source>
</reference>
<dbReference type="InterPro" id="IPR000847">
    <property type="entry name" value="LysR_HTH_N"/>
</dbReference>
<dbReference type="AlphaFoldDB" id="A0A2A3YFW4"/>
<dbReference type="GO" id="GO:0003677">
    <property type="term" value="F:DNA binding"/>
    <property type="evidence" value="ECO:0007669"/>
    <property type="project" value="UniProtKB-KW"/>
</dbReference>
<comment type="caution">
    <text evidence="7">The sequence shown here is derived from an EMBL/GenBank/DDBJ whole genome shotgun (WGS) entry which is preliminary data.</text>
</comment>
<feature type="region of interest" description="Disordered" evidence="5">
    <location>
        <begin position="452"/>
        <end position="474"/>
    </location>
</feature>
<proteinExistence type="inferred from homology"/>
<dbReference type="InterPro" id="IPR005119">
    <property type="entry name" value="LysR_subst-bd"/>
</dbReference>
<evidence type="ECO:0000259" key="6">
    <source>
        <dbReference type="PROSITE" id="PS50931"/>
    </source>
</evidence>
<feature type="region of interest" description="Disordered" evidence="5">
    <location>
        <begin position="107"/>
        <end position="128"/>
    </location>
</feature>
<name>A0A2A3YFW4_9MICO</name>
<keyword evidence="2" id="KW-0805">Transcription regulation</keyword>
<dbReference type="CDD" id="cd05466">
    <property type="entry name" value="PBP2_LTTR_substrate"/>
    <property type="match status" value="1"/>
</dbReference>
<feature type="region of interest" description="Disordered" evidence="5">
    <location>
        <begin position="311"/>
        <end position="335"/>
    </location>
</feature>
<dbReference type="Pfam" id="PF00126">
    <property type="entry name" value="HTH_1"/>
    <property type="match status" value="1"/>
</dbReference>
<evidence type="ECO:0000256" key="1">
    <source>
        <dbReference type="ARBA" id="ARBA00009437"/>
    </source>
</evidence>
<dbReference type="SUPFAM" id="SSF46785">
    <property type="entry name" value="Winged helix' DNA-binding domain"/>
    <property type="match status" value="1"/>
</dbReference>
<dbReference type="InterPro" id="IPR036390">
    <property type="entry name" value="WH_DNA-bd_sf"/>
</dbReference>
<dbReference type="SUPFAM" id="SSF53850">
    <property type="entry name" value="Periplasmic binding protein-like II"/>
    <property type="match status" value="1"/>
</dbReference>
<organism evidence="7 8">
    <name type="scientific">Brachybacterium alimentarium</name>
    <dbReference type="NCBI Taxonomy" id="47845"/>
    <lineage>
        <taxon>Bacteria</taxon>
        <taxon>Bacillati</taxon>
        <taxon>Actinomycetota</taxon>
        <taxon>Actinomycetes</taxon>
        <taxon>Micrococcales</taxon>
        <taxon>Dermabacteraceae</taxon>
        <taxon>Brachybacterium</taxon>
    </lineage>
</organism>
<dbReference type="FunFam" id="1.10.10.10:FF:000001">
    <property type="entry name" value="LysR family transcriptional regulator"/>
    <property type="match status" value="1"/>
</dbReference>
<dbReference type="GO" id="GO:0003700">
    <property type="term" value="F:DNA-binding transcription factor activity"/>
    <property type="evidence" value="ECO:0007669"/>
    <property type="project" value="InterPro"/>
</dbReference>
<dbReference type="PANTHER" id="PTHR30346:SF28">
    <property type="entry name" value="HTH-TYPE TRANSCRIPTIONAL REGULATOR CYNR"/>
    <property type="match status" value="1"/>
</dbReference>